<dbReference type="EC" id="2.7.8.5" evidence="7"/>
<evidence type="ECO:0000256" key="1">
    <source>
        <dbReference type="ARBA" id="ARBA00022516"/>
    </source>
</evidence>
<keyword evidence="4 7" id="KW-0443">Lipid metabolism</keyword>
<dbReference type="SUPFAM" id="SSF56024">
    <property type="entry name" value="Phospholipase D/nuclease"/>
    <property type="match status" value="2"/>
</dbReference>
<keyword evidence="7" id="KW-0067">ATP-binding</keyword>
<name>A0A2H3J8G4_WOLCO</name>
<proteinExistence type="inferred from homology"/>
<keyword evidence="7" id="KW-0547">Nucleotide-binding</keyword>
<dbReference type="Proteomes" id="UP000218811">
    <property type="component" value="Unassembled WGS sequence"/>
</dbReference>
<dbReference type="PANTHER" id="PTHR12586">
    <property type="entry name" value="CDP-DIACYLGLYCEROL--SERINE O-PHOSPHATIDYLTRANSFERASE"/>
    <property type="match status" value="1"/>
</dbReference>
<evidence type="ECO:0000256" key="7">
    <source>
        <dbReference type="RuleBase" id="RU365024"/>
    </source>
</evidence>
<gene>
    <name evidence="8" type="ORF">WOLCODRAFT_135922</name>
</gene>
<keyword evidence="5 7" id="KW-0594">Phospholipid biosynthesis</keyword>
<evidence type="ECO:0000256" key="5">
    <source>
        <dbReference type="ARBA" id="ARBA00023209"/>
    </source>
</evidence>
<comment type="subcellular location">
    <subcellularLocation>
        <location evidence="7">Mitochondrion</location>
    </subcellularLocation>
</comment>
<sequence length="401" mass="45174">MHLDYNRCTRPEALSTANMLLPLLREFPERAHVWLFRSPNLKGLMAKLMPPRFNEGWGGTWHPKIYGADDEILISGANLNTSYFTNRQDRYIHFAAQPALAQYCFSFLEQASVFSYELLPAPSPSEGYILHWSDERTHPHHTEQKAENALKSFQRARLAESRTTLSSAPAGEPDPATGSDSDVLIFPIVQAGQFHIREEEECLDKLFRYISPPEASPVDTPLVDLTSGYFGLYKPYQEQLIKANIAARVLAASPKANGFYASKGVSGRIPEGYTVLERRFMKALRAAGREWPHDTRTTSTGVQLSEWERDGWTYHAKGIWVRPTQVEDPVLTLFGSTNLNSRSANLDTELSFMLVTTSPVLRARLAQEVDGLRAHALPWQGDKRTVRPVSWLLASALCDRL</sequence>
<evidence type="ECO:0000256" key="4">
    <source>
        <dbReference type="ARBA" id="ARBA00023098"/>
    </source>
</evidence>
<dbReference type="EMBL" id="KB467942">
    <property type="protein sequence ID" value="PCH37915.1"/>
    <property type="molecule type" value="Genomic_DNA"/>
</dbReference>
<dbReference type="OrthoDB" id="10250191at2759"/>
<dbReference type="AlphaFoldDB" id="A0A2H3J8G4"/>
<protein>
    <recommendedName>
        <fullName evidence="7">CDP-diacylglycerol--glycerol-3-phosphate 3-phosphatidyltransferase</fullName>
        <ecNumber evidence="7">2.7.8.5</ecNumber>
    </recommendedName>
</protein>
<evidence type="ECO:0000256" key="6">
    <source>
        <dbReference type="ARBA" id="ARBA00023264"/>
    </source>
</evidence>
<dbReference type="Gene3D" id="3.30.870.10">
    <property type="entry name" value="Endonuclease Chain A"/>
    <property type="match status" value="2"/>
</dbReference>
<dbReference type="InterPro" id="IPR016270">
    <property type="entry name" value="PGS1"/>
</dbReference>
<dbReference type="CDD" id="cd09137">
    <property type="entry name" value="PLDc_PGS1_euk_2"/>
    <property type="match status" value="1"/>
</dbReference>
<comment type="catalytic activity">
    <reaction evidence="7">
        <text>a CDP-1,2-diacyl-sn-glycerol + sn-glycerol 3-phosphate = a 1,2-diacyl-sn-glycero-3-phospho-(1'-sn-glycero-3'-phosphate) + CMP + H(+)</text>
        <dbReference type="Rhea" id="RHEA:12593"/>
        <dbReference type="ChEBI" id="CHEBI:15378"/>
        <dbReference type="ChEBI" id="CHEBI:57597"/>
        <dbReference type="ChEBI" id="CHEBI:58332"/>
        <dbReference type="ChEBI" id="CHEBI:60110"/>
        <dbReference type="ChEBI" id="CHEBI:60377"/>
        <dbReference type="EC" id="2.7.8.5"/>
    </reaction>
</comment>
<dbReference type="UniPathway" id="UPA00084">
    <property type="reaction ID" value="UER00503"/>
</dbReference>
<dbReference type="STRING" id="742152.A0A2H3J8G4"/>
<dbReference type="PANTHER" id="PTHR12586:SF1">
    <property type="entry name" value="CDP-DIACYLGLYCEROL--GLYCEROL-3-PHOSPHATE 3-PHOSPHATIDYLTRANSFERASE, MITOCHONDRIAL"/>
    <property type="match status" value="1"/>
</dbReference>
<organism evidence="8 9">
    <name type="scientific">Wolfiporia cocos (strain MD-104)</name>
    <name type="common">Brown rot fungus</name>
    <dbReference type="NCBI Taxonomy" id="742152"/>
    <lineage>
        <taxon>Eukaryota</taxon>
        <taxon>Fungi</taxon>
        <taxon>Dikarya</taxon>
        <taxon>Basidiomycota</taxon>
        <taxon>Agaricomycotina</taxon>
        <taxon>Agaricomycetes</taxon>
        <taxon>Polyporales</taxon>
        <taxon>Phaeolaceae</taxon>
        <taxon>Wolfiporia</taxon>
    </lineage>
</organism>
<accession>A0A2H3J8G4</accession>
<evidence type="ECO:0000313" key="8">
    <source>
        <dbReference type="EMBL" id="PCH37915.1"/>
    </source>
</evidence>
<evidence type="ECO:0000256" key="3">
    <source>
        <dbReference type="ARBA" id="ARBA00022737"/>
    </source>
</evidence>
<evidence type="ECO:0000256" key="2">
    <source>
        <dbReference type="ARBA" id="ARBA00022679"/>
    </source>
</evidence>
<keyword evidence="6 7" id="KW-1208">Phospholipid metabolism</keyword>
<keyword evidence="7" id="KW-0496">Mitochondrion</keyword>
<keyword evidence="9" id="KW-1185">Reference proteome</keyword>
<keyword evidence="2 7" id="KW-0808">Transferase</keyword>
<dbReference type="GO" id="GO:0005739">
    <property type="term" value="C:mitochondrion"/>
    <property type="evidence" value="ECO:0007669"/>
    <property type="project" value="UniProtKB-SubCell"/>
</dbReference>
<comment type="pathway">
    <text evidence="7">Phospholipid metabolism; phosphatidylglycerol biosynthesis; phosphatidylglycerol from CDP-diacylglycerol: step 1/2.</text>
</comment>
<dbReference type="GO" id="GO:0032049">
    <property type="term" value="P:cardiolipin biosynthetic process"/>
    <property type="evidence" value="ECO:0007669"/>
    <property type="project" value="InterPro"/>
</dbReference>
<dbReference type="GO" id="GO:0008444">
    <property type="term" value="F:CDP-diacylglycerol-glycerol-3-phosphate 3-phosphatidyltransferase activity"/>
    <property type="evidence" value="ECO:0007669"/>
    <property type="project" value="UniProtKB-EC"/>
</dbReference>
<dbReference type="OMA" id="WLWDARY"/>
<keyword evidence="3" id="KW-0677">Repeat</keyword>
<keyword evidence="1 7" id="KW-0444">Lipid biosynthesis</keyword>
<comment type="function">
    <text evidence="7">Functions in the biosynthesis of the anionic phospholipids phosphatidylglycerol and cardiolipin.</text>
</comment>
<evidence type="ECO:0000313" key="9">
    <source>
        <dbReference type="Proteomes" id="UP000218811"/>
    </source>
</evidence>
<comment type="similarity">
    <text evidence="7">Belongs to the CDP-alcohol phosphatidyltransferase class-II family.</text>
</comment>
<reference evidence="8 9" key="1">
    <citation type="journal article" date="2012" name="Science">
        <title>The Paleozoic origin of enzymatic lignin decomposition reconstructed from 31 fungal genomes.</title>
        <authorList>
            <person name="Floudas D."/>
            <person name="Binder M."/>
            <person name="Riley R."/>
            <person name="Barry K."/>
            <person name="Blanchette R.A."/>
            <person name="Henrissat B."/>
            <person name="Martinez A.T."/>
            <person name="Otillar R."/>
            <person name="Spatafora J.W."/>
            <person name="Yadav J.S."/>
            <person name="Aerts A."/>
            <person name="Benoit I."/>
            <person name="Boyd A."/>
            <person name="Carlson A."/>
            <person name="Copeland A."/>
            <person name="Coutinho P.M."/>
            <person name="de Vries R.P."/>
            <person name="Ferreira P."/>
            <person name="Findley K."/>
            <person name="Foster B."/>
            <person name="Gaskell J."/>
            <person name="Glotzer D."/>
            <person name="Gorecki P."/>
            <person name="Heitman J."/>
            <person name="Hesse C."/>
            <person name="Hori C."/>
            <person name="Igarashi K."/>
            <person name="Jurgens J.A."/>
            <person name="Kallen N."/>
            <person name="Kersten P."/>
            <person name="Kohler A."/>
            <person name="Kuees U."/>
            <person name="Kumar T.K.A."/>
            <person name="Kuo A."/>
            <person name="LaButti K."/>
            <person name="Larrondo L.F."/>
            <person name="Lindquist E."/>
            <person name="Ling A."/>
            <person name="Lombard V."/>
            <person name="Lucas S."/>
            <person name="Lundell T."/>
            <person name="Martin R."/>
            <person name="McLaughlin D.J."/>
            <person name="Morgenstern I."/>
            <person name="Morin E."/>
            <person name="Murat C."/>
            <person name="Nagy L.G."/>
            <person name="Nolan M."/>
            <person name="Ohm R.A."/>
            <person name="Patyshakuliyeva A."/>
            <person name="Rokas A."/>
            <person name="Ruiz-Duenas F.J."/>
            <person name="Sabat G."/>
            <person name="Salamov A."/>
            <person name="Samejima M."/>
            <person name="Schmutz J."/>
            <person name="Slot J.C."/>
            <person name="St John F."/>
            <person name="Stenlid J."/>
            <person name="Sun H."/>
            <person name="Sun S."/>
            <person name="Syed K."/>
            <person name="Tsang A."/>
            <person name="Wiebenga A."/>
            <person name="Young D."/>
            <person name="Pisabarro A."/>
            <person name="Eastwood D.C."/>
            <person name="Martin F."/>
            <person name="Cullen D."/>
            <person name="Grigoriev I.V."/>
            <person name="Hibbett D.S."/>
        </authorList>
    </citation>
    <scope>NUCLEOTIDE SEQUENCE [LARGE SCALE GENOMIC DNA]</scope>
    <source>
        <strain evidence="8 9">MD-104</strain>
    </source>
</reference>
<dbReference type="GO" id="GO:0005524">
    <property type="term" value="F:ATP binding"/>
    <property type="evidence" value="ECO:0007669"/>
    <property type="project" value="UniProtKB-KW"/>
</dbReference>